<sequence>MTALVRYLLVDVLRTQRWLPPSLVFAAVLGMLYASDAGPPLPAYAGTCVLVYPVSAWLTVVIATAEDPVRRTITAVAAGGWARAQAAVAALSVLAALAVASVATLVPVVTQPRPYPPGTVAQGFAALAVCALVGVGVGLLCGRPVITQAGWSVLAATALVVLVFLFGRTPPVGNVLWALSHDDGVTSALAVSGVVAALFVAGATWLGAAVGPRRN</sequence>
<keyword evidence="3" id="KW-1185">Reference proteome</keyword>
<proteinExistence type="predicted"/>
<keyword evidence="1" id="KW-0812">Transmembrane</keyword>
<accession>A0A2P8I4Y5</accession>
<evidence type="ECO:0008006" key="4">
    <source>
        <dbReference type="Google" id="ProtNLM"/>
    </source>
</evidence>
<gene>
    <name evidence="2" type="ORF">B0I31_109302</name>
</gene>
<dbReference type="AlphaFoldDB" id="A0A2P8I4Y5"/>
<evidence type="ECO:0000256" key="1">
    <source>
        <dbReference type="SAM" id="Phobius"/>
    </source>
</evidence>
<name>A0A2P8I4Y5_SACCR</name>
<comment type="caution">
    <text evidence="2">The sequence shown here is derived from an EMBL/GenBank/DDBJ whole genome shotgun (WGS) entry which is preliminary data.</text>
</comment>
<evidence type="ECO:0000313" key="2">
    <source>
        <dbReference type="EMBL" id="PSL53512.1"/>
    </source>
</evidence>
<reference evidence="2 3" key="1">
    <citation type="submission" date="2018-03" db="EMBL/GenBank/DDBJ databases">
        <title>Genomic Encyclopedia of Type Strains, Phase III (KMG-III): the genomes of soil and plant-associated and newly described type strains.</title>
        <authorList>
            <person name="Whitman W."/>
        </authorList>
    </citation>
    <scope>NUCLEOTIDE SEQUENCE [LARGE SCALE GENOMIC DNA]</scope>
    <source>
        <strain evidence="2 3">CGMCC 4.7097</strain>
    </source>
</reference>
<protein>
    <recommendedName>
        <fullName evidence="4">ABC-2 type transport system permease protein</fullName>
    </recommendedName>
</protein>
<dbReference type="EMBL" id="PYAX01000009">
    <property type="protein sequence ID" value="PSL53512.1"/>
    <property type="molecule type" value="Genomic_DNA"/>
</dbReference>
<organism evidence="2 3">
    <name type="scientific">Saccharothrix carnea</name>
    <dbReference type="NCBI Taxonomy" id="1280637"/>
    <lineage>
        <taxon>Bacteria</taxon>
        <taxon>Bacillati</taxon>
        <taxon>Actinomycetota</taxon>
        <taxon>Actinomycetes</taxon>
        <taxon>Pseudonocardiales</taxon>
        <taxon>Pseudonocardiaceae</taxon>
        <taxon>Saccharothrix</taxon>
    </lineage>
</organism>
<keyword evidence="1" id="KW-0472">Membrane</keyword>
<evidence type="ECO:0000313" key="3">
    <source>
        <dbReference type="Proteomes" id="UP000241118"/>
    </source>
</evidence>
<feature type="transmembrane region" description="Helical" evidence="1">
    <location>
        <begin position="86"/>
        <end position="109"/>
    </location>
</feature>
<dbReference type="Proteomes" id="UP000241118">
    <property type="component" value="Unassembled WGS sequence"/>
</dbReference>
<feature type="transmembrane region" description="Helical" evidence="1">
    <location>
        <begin position="121"/>
        <end position="142"/>
    </location>
</feature>
<feature type="transmembrane region" description="Helical" evidence="1">
    <location>
        <begin position="187"/>
        <end position="210"/>
    </location>
</feature>
<dbReference type="RefSeq" id="WP_181320413.1">
    <property type="nucleotide sequence ID" value="NZ_PYAX01000009.1"/>
</dbReference>
<feature type="transmembrane region" description="Helical" evidence="1">
    <location>
        <begin position="149"/>
        <end position="167"/>
    </location>
</feature>
<keyword evidence="1" id="KW-1133">Transmembrane helix</keyword>
<feature type="transmembrane region" description="Helical" evidence="1">
    <location>
        <begin position="41"/>
        <end position="65"/>
    </location>
</feature>